<feature type="transmembrane region" description="Helical" evidence="7">
    <location>
        <begin position="64"/>
        <end position="81"/>
    </location>
</feature>
<evidence type="ECO:0000256" key="6">
    <source>
        <dbReference type="ARBA" id="ARBA00023136"/>
    </source>
</evidence>
<evidence type="ECO:0000256" key="3">
    <source>
        <dbReference type="ARBA" id="ARBA00022475"/>
    </source>
</evidence>
<reference evidence="9 10" key="1">
    <citation type="journal article" date="2021" name="Sci. Rep.">
        <title>The distribution of antibiotic resistance genes in chicken gut microbiota commensals.</title>
        <authorList>
            <person name="Juricova H."/>
            <person name="Matiasovicova J."/>
            <person name="Kubasova T."/>
            <person name="Cejkova D."/>
            <person name="Rychlik I."/>
        </authorList>
    </citation>
    <scope>NUCLEOTIDE SEQUENCE [LARGE SCALE GENOMIC DNA]</scope>
    <source>
        <strain evidence="9 10">An537</strain>
    </source>
</reference>
<proteinExistence type="inferred from homology"/>
<dbReference type="EMBL" id="JACJLA010000016">
    <property type="protein sequence ID" value="MBM6913290.1"/>
    <property type="molecule type" value="Genomic_DNA"/>
</dbReference>
<gene>
    <name evidence="9" type="ORF">H6A01_08150</name>
</gene>
<dbReference type="PANTHER" id="PTHR30506:SF3">
    <property type="entry name" value="UPF0126 INNER MEMBRANE PROTEIN YADS-RELATED"/>
    <property type="match status" value="1"/>
</dbReference>
<evidence type="ECO:0000256" key="4">
    <source>
        <dbReference type="ARBA" id="ARBA00022692"/>
    </source>
</evidence>
<comment type="subcellular location">
    <subcellularLocation>
        <location evidence="1">Cell membrane</location>
        <topology evidence="1">Multi-pass membrane protein</topology>
    </subcellularLocation>
</comment>
<feature type="transmembrane region" description="Helical" evidence="7">
    <location>
        <begin position="124"/>
        <end position="146"/>
    </location>
</feature>
<feature type="transmembrane region" description="Helical" evidence="7">
    <location>
        <begin position="93"/>
        <end position="112"/>
    </location>
</feature>
<accession>A0ABS2GHT8</accession>
<protein>
    <submittedName>
        <fullName evidence="9">Trimeric intracellular cation channel family protein</fullName>
    </submittedName>
</protein>
<evidence type="ECO:0000313" key="10">
    <source>
        <dbReference type="Proteomes" id="UP000707138"/>
    </source>
</evidence>
<name>A0ABS2GHT8_9FIRM</name>
<comment type="similarity">
    <text evidence="2">Belongs to the UPF0126 family.</text>
</comment>
<dbReference type="PANTHER" id="PTHR30506">
    <property type="entry name" value="INNER MEMBRANE PROTEIN"/>
    <property type="match status" value="1"/>
</dbReference>
<evidence type="ECO:0000256" key="2">
    <source>
        <dbReference type="ARBA" id="ARBA00008193"/>
    </source>
</evidence>
<feature type="transmembrane region" description="Helical" evidence="7">
    <location>
        <begin position="158"/>
        <end position="173"/>
    </location>
</feature>
<organism evidence="9 10">
    <name type="scientific">Veillonella magna</name>
    <dbReference type="NCBI Taxonomy" id="464322"/>
    <lineage>
        <taxon>Bacteria</taxon>
        <taxon>Bacillati</taxon>
        <taxon>Bacillota</taxon>
        <taxon>Negativicutes</taxon>
        <taxon>Veillonellales</taxon>
        <taxon>Veillonellaceae</taxon>
        <taxon>Veillonella</taxon>
    </lineage>
</organism>
<dbReference type="InterPro" id="IPR005115">
    <property type="entry name" value="Gly_transporter"/>
</dbReference>
<evidence type="ECO:0000259" key="8">
    <source>
        <dbReference type="Pfam" id="PF03458"/>
    </source>
</evidence>
<feature type="transmembrane region" description="Helical" evidence="7">
    <location>
        <begin position="179"/>
        <end position="197"/>
    </location>
</feature>
<evidence type="ECO:0000313" key="9">
    <source>
        <dbReference type="EMBL" id="MBM6913290.1"/>
    </source>
</evidence>
<keyword evidence="6 7" id="KW-0472">Membrane</keyword>
<evidence type="ECO:0000256" key="5">
    <source>
        <dbReference type="ARBA" id="ARBA00022989"/>
    </source>
</evidence>
<keyword evidence="4 7" id="KW-0812">Transmembrane</keyword>
<feature type="transmembrane region" description="Helical" evidence="7">
    <location>
        <begin position="6"/>
        <end position="25"/>
    </location>
</feature>
<dbReference type="Proteomes" id="UP000707138">
    <property type="component" value="Unassembled WGS sequence"/>
</dbReference>
<evidence type="ECO:0000256" key="7">
    <source>
        <dbReference type="SAM" id="Phobius"/>
    </source>
</evidence>
<keyword evidence="10" id="KW-1185">Reference proteome</keyword>
<dbReference type="RefSeq" id="WP_205088237.1">
    <property type="nucleotide sequence ID" value="NZ_CAUGKU010000019.1"/>
</dbReference>
<feature type="domain" description="Glycine transporter" evidence="8">
    <location>
        <begin position="100"/>
        <end position="173"/>
    </location>
</feature>
<feature type="transmembrane region" description="Helical" evidence="7">
    <location>
        <begin position="32"/>
        <end position="52"/>
    </location>
</feature>
<sequence>MEFLWTSFEIVGTIAFAISGALVGVSRRMDIFGMLVLALATAIGGGIVRDILVGHFPPNSLQTGFYVLLTLAVTIAVFMVYRSKQDHHMSTRWVRRIYLTADTIGLASFTVTGTSVGVYAYPQYPIFCMILGILTAVGGGMIRDVLAQRVPSVLREEVYALPAIIGSAVYYVFGYDGAWLYASYGSFITVFLIRTAAIRYEWSLPRVY</sequence>
<comment type="caution">
    <text evidence="9">The sequence shown here is derived from an EMBL/GenBank/DDBJ whole genome shotgun (WGS) entry which is preliminary data.</text>
</comment>
<dbReference type="Pfam" id="PF03458">
    <property type="entry name" value="Gly_transporter"/>
    <property type="match status" value="2"/>
</dbReference>
<keyword evidence="5 7" id="KW-1133">Transmembrane helix</keyword>
<evidence type="ECO:0000256" key="1">
    <source>
        <dbReference type="ARBA" id="ARBA00004651"/>
    </source>
</evidence>
<feature type="domain" description="Glycine transporter" evidence="8">
    <location>
        <begin position="8"/>
        <end position="81"/>
    </location>
</feature>
<keyword evidence="3" id="KW-1003">Cell membrane</keyword>